<dbReference type="OrthoDB" id="9791874at2"/>
<comment type="similarity">
    <text evidence="2">Belongs to the UPF0126 family.</text>
</comment>
<keyword evidence="11" id="KW-1185">Reference proteome</keyword>
<feature type="region of interest" description="Disordered" evidence="7">
    <location>
        <begin position="202"/>
        <end position="227"/>
    </location>
</feature>
<evidence type="ECO:0000259" key="9">
    <source>
        <dbReference type="Pfam" id="PF03458"/>
    </source>
</evidence>
<dbReference type="Proteomes" id="UP000295431">
    <property type="component" value="Unassembled WGS sequence"/>
</dbReference>
<dbReference type="AlphaFoldDB" id="A0A4R4NRX6"/>
<evidence type="ECO:0000256" key="7">
    <source>
        <dbReference type="SAM" id="MobiDB-lite"/>
    </source>
</evidence>
<feature type="domain" description="Glycine transporter" evidence="9">
    <location>
        <begin position="97"/>
        <end position="169"/>
    </location>
</feature>
<feature type="transmembrane region" description="Helical" evidence="8">
    <location>
        <begin position="176"/>
        <end position="194"/>
    </location>
</feature>
<evidence type="ECO:0000256" key="1">
    <source>
        <dbReference type="ARBA" id="ARBA00004651"/>
    </source>
</evidence>
<evidence type="ECO:0000256" key="2">
    <source>
        <dbReference type="ARBA" id="ARBA00008193"/>
    </source>
</evidence>
<evidence type="ECO:0000256" key="6">
    <source>
        <dbReference type="ARBA" id="ARBA00023136"/>
    </source>
</evidence>
<comment type="subcellular location">
    <subcellularLocation>
        <location evidence="1">Cell membrane</location>
        <topology evidence="1">Multi-pass membrane protein</topology>
    </subcellularLocation>
</comment>
<keyword evidence="6 8" id="KW-0472">Membrane</keyword>
<evidence type="ECO:0000256" key="5">
    <source>
        <dbReference type="ARBA" id="ARBA00022989"/>
    </source>
</evidence>
<proteinExistence type="inferred from homology"/>
<dbReference type="InterPro" id="IPR005115">
    <property type="entry name" value="Gly_transporter"/>
</dbReference>
<sequence length="227" mass="22959">MSTDPPLLLALDLTGTFAFGLNGALTAVRAARLDVVGVVSLGMITALGGGVIRDVLIGAIPPATFVDWRYFALAAGGGLIAFIFSRRLDRLDMPITVMDAVGLSTFAVIGASKALAAGLDVAPALLLGVVTAVGGGTIRDALVLQIPTVLRSDLYAIPALVAAGITVLTLETGSYGLPSALGAVAACFIIRMLGVRYKLQAPRPPGKRSVAGPPDDDAAPGPDSGRG</sequence>
<dbReference type="EMBL" id="SMJW01000145">
    <property type="protein sequence ID" value="TDC12099.1"/>
    <property type="molecule type" value="Genomic_DNA"/>
</dbReference>
<feature type="transmembrane region" description="Helical" evidence="8">
    <location>
        <begin position="68"/>
        <end position="85"/>
    </location>
</feature>
<name>A0A4R4NRX6_9ACTN</name>
<feature type="transmembrane region" description="Helical" evidence="8">
    <location>
        <begin position="97"/>
        <end position="116"/>
    </location>
</feature>
<keyword evidence="3" id="KW-1003">Cell membrane</keyword>
<feature type="domain" description="Glycine transporter" evidence="9">
    <location>
        <begin position="10"/>
        <end position="85"/>
    </location>
</feature>
<dbReference type="GO" id="GO:0005886">
    <property type="term" value="C:plasma membrane"/>
    <property type="evidence" value="ECO:0007669"/>
    <property type="project" value="UniProtKB-SubCell"/>
</dbReference>
<feature type="transmembrane region" description="Helical" evidence="8">
    <location>
        <begin position="6"/>
        <end position="28"/>
    </location>
</feature>
<dbReference type="PANTHER" id="PTHR30506">
    <property type="entry name" value="INNER MEMBRANE PROTEIN"/>
    <property type="match status" value="1"/>
</dbReference>
<dbReference type="RefSeq" id="WP_131942611.1">
    <property type="nucleotide sequence ID" value="NZ_BAAAMX010000025.1"/>
</dbReference>
<comment type="caution">
    <text evidence="10">The sequence shown here is derived from an EMBL/GenBank/DDBJ whole genome shotgun (WGS) entry which is preliminary data.</text>
</comment>
<evidence type="ECO:0000256" key="8">
    <source>
        <dbReference type="SAM" id="Phobius"/>
    </source>
</evidence>
<dbReference type="Pfam" id="PF03458">
    <property type="entry name" value="Gly_transporter"/>
    <property type="match status" value="2"/>
</dbReference>
<evidence type="ECO:0000256" key="3">
    <source>
        <dbReference type="ARBA" id="ARBA00022475"/>
    </source>
</evidence>
<feature type="transmembrane region" description="Helical" evidence="8">
    <location>
        <begin position="35"/>
        <end position="56"/>
    </location>
</feature>
<keyword evidence="5 8" id="KW-1133">Transmembrane helix</keyword>
<dbReference type="PANTHER" id="PTHR30506:SF3">
    <property type="entry name" value="UPF0126 INNER MEMBRANE PROTEIN YADS-RELATED"/>
    <property type="match status" value="1"/>
</dbReference>
<keyword evidence="4 8" id="KW-0812">Transmembrane</keyword>
<accession>A0A4R4NRX6</accession>
<organism evidence="10 11">
    <name type="scientific">Actinomadura bangladeshensis</name>
    <dbReference type="NCBI Taxonomy" id="453573"/>
    <lineage>
        <taxon>Bacteria</taxon>
        <taxon>Bacillati</taxon>
        <taxon>Actinomycetota</taxon>
        <taxon>Actinomycetes</taxon>
        <taxon>Streptosporangiales</taxon>
        <taxon>Thermomonosporaceae</taxon>
        <taxon>Actinomadura</taxon>
    </lineage>
</organism>
<protein>
    <submittedName>
        <fullName evidence="10">Trimeric intracellular cation channel family protein</fullName>
    </submittedName>
</protein>
<evidence type="ECO:0000313" key="10">
    <source>
        <dbReference type="EMBL" id="TDC12099.1"/>
    </source>
</evidence>
<gene>
    <name evidence="10" type="ORF">E1284_25215</name>
</gene>
<evidence type="ECO:0000256" key="4">
    <source>
        <dbReference type="ARBA" id="ARBA00022692"/>
    </source>
</evidence>
<reference evidence="10 11" key="1">
    <citation type="submission" date="2019-03" db="EMBL/GenBank/DDBJ databases">
        <title>Draft genome sequences of novel Actinobacteria.</title>
        <authorList>
            <person name="Sahin N."/>
            <person name="Ay H."/>
            <person name="Saygin H."/>
        </authorList>
    </citation>
    <scope>NUCLEOTIDE SEQUENCE [LARGE SCALE GENOMIC DNA]</scope>
    <source>
        <strain evidence="10 11">DSM 45347</strain>
    </source>
</reference>
<evidence type="ECO:0000313" key="11">
    <source>
        <dbReference type="Proteomes" id="UP000295431"/>
    </source>
</evidence>